<dbReference type="OrthoDB" id="20507at2759"/>
<evidence type="ECO:0000313" key="2">
    <source>
        <dbReference type="EMBL" id="KAF0296422.1"/>
    </source>
</evidence>
<name>A0A6A4W013_AMPAM</name>
<proteinExistence type="predicted"/>
<evidence type="ECO:0000313" key="3">
    <source>
        <dbReference type="Proteomes" id="UP000440578"/>
    </source>
</evidence>
<feature type="region of interest" description="Disordered" evidence="1">
    <location>
        <begin position="316"/>
        <end position="361"/>
    </location>
</feature>
<feature type="region of interest" description="Disordered" evidence="1">
    <location>
        <begin position="10"/>
        <end position="29"/>
    </location>
</feature>
<feature type="compositionally biased region" description="Basic and acidic residues" evidence="1">
    <location>
        <begin position="131"/>
        <end position="162"/>
    </location>
</feature>
<protein>
    <submittedName>
        <fullName evidence="2">G patch domain-containing protein 1</fullName>
    </submittedName>
</protein>
<dbReference type="PANTHER" id="PTHR13384:SF19">
    <property type="entry name" value="G PATCH DOMAIN-CONTAINING PROTEIN 1"/>
    <property type="match status" value="1"/>
</dbReference>
<dbReference type="PANTHER" id="PTHR13384">
    <property type="entry name" value="G PATCH DOMAIN-CONTAINING PROTEIN 1"/>
    <property type="match status" value="1"/>
</dbReference>
<sequence length="473" mass="49718">MVYGCALPLGAESAAAAPSDSDSDSDSDSALREVLLAPDDFEAPLVRPKHDHMGLGYRGLDRHSVLGAAAGDTTLRYRDKAGKWPSEDSADRLARTLAGFRLSEGKRATRPRYPPPPLPPGFVPRHRARASRFEPRPEERRGLERHRLSAGRRAEMIGEQRPADPVGSSPAATRTETPTGAQSEAQPAAPVAAGLPGRPESERPSQPADSPAVKTEPGAVPADAERLRELHQLLAESGDSPAAAAPALKPFASDPEKQARYEKFLKLQAANRKEDYHPLLPAAMTDWERQREVSEFHRSALIFRPLAASLADKFVSAGTSDQEKPPAPGEATAGVDYPGGSQADVRLPDATDPGVAPGGAALSSIVGTLGLATGASSMSAPVLPTPTSAADAPAAPKPRLRWDDVLSDEEGGGTDTAAGGGGATAVVTERRLGDPAPTDRPAPDRARRSDSPTPTTGPDIYRPTDRPTDRLGD</sequence>
<feature type="region of interest" description="Disordered" evidence="1">
    <location>
        <begin position="375"/>
        <end position="473"/>
    </location>
</feature>
<organism evidence="2 3">
    <name type="scientific">Amphibalanus amphitrite</name>
    <name type="common">Striped barnacle</name>
    <name type="synonym">Balanus amphitrite</name>
    <dbReference type="NCBI Taxonomy" id="1232801"/>
    <lineage>
        <taxon>Eukaryota</taxon>
        <taxon>Metazoa</taxon>
        <taxon>Ecdysozoa</taxon>
        <taxon>Arthropoda</taxon>
        <taxon>Crustacea</taxon>
        <taxon>Multicrustacea</taxon>
        <taxon>Cirripedia</taxon>
        <taxon>Thoracica</taxon>
        <taxon>Thoracicalcarea</taxon>
        <taxon>Balanomorpha</taxon>
        <taxon>Balanoidea</taxon>
        <taxon>Balanidae</taxon>
        <taxon>Amphibalaninae</taxon>
        <taxon>Amphibalanus</taxon>
    </lineage>
</organism>
<dbReference type="GO" id="GO:0003723">
    <property type="term" value="F:RNA binding"/>
    <property type="evidence" value="ECO:0007669"/>
    <property type="project" value="TreeGrafter"/>
</dbReference>
<gene>
    <name evidence="2" type="ORF">FJT64_006134</name>
</gene>
<keyword evidence="3" id="KW-1185">Reference proteome</keyword>
<feature type="compositionally biased region" description="Basic and acidic residues" evidence="1">
    <location>
        <begin position="462"/>
        <end position="473"/>
    </location>
</feature>
<dbReference type="GO" id="GO:0005634">
    <property type="term" value="C:nucleus"/>
    <property type="evidence" value="ECO:0007669"/>
    <property type="project" value="TreeGrafter"/>
</dbReference>
<feature type="compositionally biased region" description="Polar residues" evidence="1">
    <location>
        <begin position="170"/>
        <end position="185"/>
    </location>
</feature>
<dbReference type="Pfam" id="PF26093">
    <property type="entry name" value="HTH_TGH"/>
    <property type="match status" value="1"/>
</dbReference>
<feature type="compositionally biased region" description="Low complexity" evidence="1">
    <location>
        <begin position="385"/>
        <end position="394"/>
    </location>
</feature>
<evidence type="ECO:0000256" key="1">
    <source>
        <dbReference type="SAM" id="MobiDB-lite"/>
    </source>
</evidence>
<accession>A0A6A4W013</accession>
<dbReference type="EMBL" id="VIIS01001561">
    <property type="protein sequence ID" value="KAF0296422.1"/>
    <property type="molecule type" value="Genomic_DNA"/>
</dbReference>
<feature type="region of interest" description="Disordered" evidence="1">
    <location>
        <begin position="99"/>
        <end position="230"/>
    </location>
</feature>
<feature type="compositionally biased region" description="Pro residues" evidence="1">
    <location>
        <begin position="112"/>
        <end position="122"/>
    </location>
</feature>
<dbReference type="AlphaFoldDB" id="A0A6A4W013"/>
<reference evidence="2 3" key="1">
    <citation type="submission" date="2019-07" db="EMBL/GenBank/DDBJ databases">
        <title>Draft genome assembly of a fouling barnacle, Amphibalanus amphitrite (Darwin, 1854): The first reference genome for Thecostraca.</title>
        <authorList>
            <person name="Kim W."/>
        </authorList>
    </citation>
    <scope>NUCLEOTIDE SEQUENCE [LARGE SCALE GENOMIC DNA]</scope>
    <source>
        <strain evidence="2">SNU_AA5</strain>
        <tissue evidence="2">Soma without cirri and trophi</tissue>
    </source>
</reference>
<feature type="compositionally biased region" description="Basic and acidic residues" evidence="1">
    <location>
        <begin position="441"/>
        <end position="450"/>
    </location>
</feature>
<dbReference type="Proteomes" id="UP000440578">
    <property type="component" value="Unassembled WGS sequence"/>
</dbReference>
<comment type="caution">
    <text evidence="2">The sequence shown here is derived from an EMBL/GenBank/DDBJ whole genome shotgun (WGS) entry which is preliminary data.</text>
</comment>